<dbReference type="Proteomes" id="UP000219573">
    <property type="component" value="Unassembled WGS sequence"/>
</dbReference>
<feature type="domain" description="DUF6997" evidence="2">
    <location>
        <begin position="83"/>
        <end position="260"/>
    </location>
</feature>
<dbReference type="EMBL" id="OBDZ01000056">
    <property type="protein sequence ID" value="SNY47689.1"/>
    <property type="molecule type" value="Genomic_DNA"/>
</dbReference>
<dbReference type="InterPro" id="IPR054265">
    <property type="entry name" value="DUF6996"/>
</dbReference>
<proteinExistence type="predicted"/>
<name>A0A285II89_9FIRM</name>
<keyword evidence="5" id="KW-1185">Reference proteome</keyword>
<sequence>MAKKGNGNTHRIVDKEWAKIFDKYSIIEEVEKQGFFKITSTEINEFKEARLMTKFDHRSSLPNLFYVNDLSILPITRGEYVIGKFNAYQKLNLDYNSIKVQEMEFPEWIQSINPKNLYSEASALKCAYVTGMIKDVMEEEIIVPAVSGRMSTSSFDFKINHSLKKDIQMDIGIENSQCEIDAGYESLNQLTLIEAKNSFSDDFLIRQMYYPYRLWSKKINKPITPIFMIYSNDIFSFFIYRFKNPLYYNSLELIKEKHYTIKDKDITLNDIEEIMKNVKMKDEPKYPFPQADKFNRILDLLKSLYENPLSIENITLMYDFNQRQAQYYSRAGMYLGLIESKDKGIVKLSKLGEKIISKGKRERNLSLVRCILEHKIFYEVLKLYLEKCCPPSKEEIIDIMVKNKDKIYNVNSLSTIERRAQTVFKWIEWILDLQS</sequence>
<organism evidence="4 5">
    <name type="scientific">Orenia metallireducens</name>
    <dbReference type="NCBI Taxonomy" id="1413210"/>
    <lineage>
        <taxon>Bacteria</taxon>
        <taxon>Bacillati</taxon>
        <taxon>Bacillota</taxon>
        <taxon>Clostridia</taxon>
        <taxon>Halanaerobiales</taxon>
        <taxon>Halobacteroidaceae</taxon>
        <taxon>Orenia</taxon>
    </lineage>
</organism>
<dbReference type="InterPro" id="IPR054266">
    <property type="entry name" value="DUF6997"/>
</dbReference>
<dbReference type="InterPro" id="IPR055650">
    <property type="entry name" value="DUF7226"/>
</dbReference>
<evidence type="ECO:0000259" key="2">
    <source>
        <dbReference type="Pfam" id="PF22518"/>
    </source>
</evidence>
<dbReference type="Pfam" id="PF22515">
    <property type="entry name" value="DUF6996"/>
    <property type="match status" value="1"/>
</dbReference>
<dbReference type="OrthoDB" id="9774819at2"/>
<protein>
    <recommendedName>
        <fullName evidence="6">Translation elongation factor</fullName>
    </recommendedName>
</protein>
<dbReference type="AlphaFoldDB" id="A0A285II89"/>
<evidence type="ECO:0000313" key="4">
    <source>
        <dbReference type="EMBL" id="SNY47689.1"/>
    </source>
</evidence>
<evidence type="ECO:0000259" key="3">
    <source>
        <dbReference type="Pfam" id="PF23871"/>
    </source>
</evidence>
<dbReference type="Pfam" id="PF22518">
    <property type="entry name" value="DUF6997"/>
    <property type="match status" value="1"/>
</dbReference>
<dbReference type="RefSeq" id="WP_097019662.1">
    <property type="nucleotide sequence ID" value="NZ_OBDZ01000056.1"/>
</dbReference>
<dbReference type="Pfam" id="PF23871">
    <property type="entry name" value="DUF7226"/>
    <property type="match status" value="1"/>
</dbReference>
<evidence type="ECO:0000259" key="1">
    <source>
        <dbReference type="Pfam" id="PF22515"/>
    </source>
</evidence>
<evidence type="ECO:0008006" key="6">
    <source>
        <dbReference type="Google" id="ProtNLM"/>
    </source>
</evidence>
<gene>
    <name evidence="4" type="ORF">SAMN06265827_1563</name>
</gene>
<accession>A0A285II89</accession>
<reference evidence="5" key="1">
    <citation type="submission" date="2017-09" db="EMBL/GenBank/DDBJ databases">
        <authorList>
            <person name="Varghese N."/>
            <person name="Submissions S."/>
        </authorList>
    </citation>
    <scope>NUCLEOTIDE SEQUENCE [LARGE SCALE GENOMIC DNA]</scope>
    <source>
        <strain evidence="5">MSL47</strain>
    </source>
</reference>
<feature type="domain" description="DUF7226" evidence="3">
    <location>
        <begin position="296"/>
        <end position="434"/>
    </location>
</feature>
<feature type="domain" description="DUF6996" evidence="1">
    <location>
        <begin position="14"/>
        <end position="82"/>
    </location>
</feature>
<evidence type="ECO:0000313" key="5">
    <source>
        <dbReference type="Proteomes" id="UP000219573"/>
    </source>
</evidence>